<evidence type="ECO:0000313" key="1">
    <source>
        <dbReference type="EMBL" id="KYB24923.1"/>
    </source>
</evidence>
<gene>
    <name evidence="1" type="primary">AUGUSTUS-3.0.2_31623</name>
    <name evidence="1" type="ORF">TcasGA2_TC031623</name>
</gene>
<organism evidence="1 2">
    <name type="scientific">Tribolium castaneum</name>
    <name type="common">Red flour beetle</name>
    <dbReference type="NCBI Taxonomy" id="7070"/>
    <lineage>
        <taxon>Eukaryota</taxon>
        <taxon>Metazoa</taxon>
        <taxon>Ecdysozoa</taxon>
        <taxon>Arthropoda</taxon>
        <taxon>Hexapoda</taxon>
        <taxon>Insecta</taxon>
        <taxon>Pterygota</taxon>
        <taxon>Neoptera</taxon>
        <taxon>Endopterygota</taxon>
        <taxon>Coleoptera</taxon>
        <taxon>Polyphaga</taxon>
        <taxon>Cucujiformia</taxon>
        <taxon>Tenebrionidae</taxon>
        <taxon>Tenebrionidae incertae sedis</taxon>
        <taxon>Tribolium</taxon>
    </lineage>
</organism>
<dbReference type="PANTHER" id="PTHR24559:SF444">
    <property type="entry name" value="REVERSE TRANSCRIPTASE DOMAIN-CONTAINING PROTEIN"/>
    <property type="match status" value="1"/>
</dbReference>
<dbReference type="Gene3D" id="3.10.10.10">
    <property type="entry name" value="HIV Type 1 Reverse Transcriptase, subunit A, domain 1"/>
    <property type="match status" value="1"/>
</dbReference>
<evidence type="ECO:0000313" key="2">
    <source>
        <dbReference type="Proteomes" id="UP000007266"/>
    </source>
</evidence>
<sequence>MYHIRCYQMEYLSLIIIVKKKDGKPQFCDDYRKLNAATIDEAAPLPVISETLRDLDQARMLFGYWQLPMADESKRYTAFSSQDKTLYQFRVMAFSLKNAPATFQFDSSRVDKARSKICDFGMAPWCEYQKMLQEYNEAFTQLLEKIDHIETQMKLMITGSRQDVQCVPKQASILKSDEDVSMKIENDDTEDFRGIAHIQEVE</sequence>
<reference evidence="1 2" key="2">
    <citation type="journal article" date="2010" name="Nucleic Acids Res.">
        <title>BeetleBase in 2010: revisions to provide comprehensive genomic information for Tribolium castaneum.</title>
        <authorList>
            <person name="Kim H.S."/>
            <person name="Murphy T."/>
            <person name="Xia J."/>
            <person name="Caragea D."/>
            <person name="Park Y."/>
            <person name="Beeman R.W."/>
            <person name="Lorenzen M.D."/>
            <person name="Butcher S."/>
            <person name="Manak J.R."/>
            <person name="Brown S.J."/>
        </authorList>
    </citation>
    <scope>NUCLEOTIDE SEQUENCE [LARGE SCALE GENOMIC DNA]</scope>
    <source>
        <strain evidence="1 2">Georgia GA2</strain>
    </source>
</reference>
<dbReference type="InterPro" id="IPR043502">
    <property type="entry name" value="DNA/RNA_pol_sf"/>
</dbReference>
<dbReference type="InterPro" id="IPR043128">
    <property type="entry name" value="Rev_trsase/Diguanyl_cyclase"/>
</dbReference>
<dbReference type="CDD" id="cd01647">
    <property type="entry name" value="RT_LTR"/>
    <property type="match status" value="1"/>
</dbReference>
<dbReference type="EMBL" id="KQ971385">
    <property type="protein sequence ID" value="KYB24923.1"/>
    <property type="molecule type" value="Genomic_DNA"/>
</dbReference>
<protein>
    <submittedName>
        <fullName evidence="1">Retrovirus-related Pol polyprotein from transposon 17.6-like Protein</fullName>
    </submittedName>
</protein>
<dbReference type="Proteomes" id="UP000007266">
    <property type="component" value="Unassembled WGS sequence"/>
</dbReference>
<dbReference type="STRING" id="7070.A0A139WAI4"/>
<dbReference type="Gene3D" id="3.30.70.270">
    <property type="match status" value="1"/>
</dbReference>
<keyword evidence="2" id="KW-1185">Reference proteome</keyword>
<dbReference type="InParanoid" id="A0A139WAI4"/>
<dbReference type="PANTHER" id="PTHR24559">
    <property type="entry name" value="TRANSPOSON TY3-I GAG-POL POLYPROTEIN"/>
    <property type="match status" value="1"/>
</dbReference>
<reference evidence="1 2" key="1">
    <citation type="journal article" date="2008" name="Nature">
        <title>The genome of the model beetle and pest Tribolium castaneum.</title>
        <authorList>
            <consortium name="Tribolium Genome Sequencing Consortium"/>
            <person name="Richards S."/>
            <person name="Gibbs R.A."/>
            <person name="Weinstock G.M."/>
            <person name="Brown S.J."/>
            <person name="Denell R."/>
            <person name="Beeman R.W."/>
            <person name="Gibbs R."/>
            <person name="Beeman R.W."/>
            <person name="Brown S.J."/>
            <person name="Bucher G."/>
            <person name="Friedrich M."/>
            <person name="Grimmelikhuijzen C.J."/>
            <person name="Klingler M."/>
            <person name="Lorenzen M."/>
            <person name="Richards S."/>
            <person name="Roth S."/>
            <person name="Schroder R."/>
            <person name="Tautz D."/>
            <person name="Zdobnov E.M."/>
            <person name="Muzny D."/>
            <person name="Gibbs R.A."/>
            <person name="Weinstock G.M."/>
            <person name="Attaway T."/>
            <person name="Bell S."/>
            <person name="Buhay C.J."/>
            <person name="Chandrabose M.N."/>
            <person name="Chavez D."/>
            <person name="Clerk-Blankenburg K.P."/>
            <person name="Cree A."/>
            <person name="Dao M."/>
            <person name="Davis C."/>
            <person name="Chacko J."/>
            <person name="Dinh H."/>
            <person name="Dugan-Rocha S."/>
            <person name="Fowler G."/>
            <person name="Garner T.T."/>
            <person name="Garnes J."/>
            <person name="Gnirke A."/>
            <person name="Hawes A."/>
            <person name="Hernandez J."/>
            <person name="Hines S."/>
            <person name="Holder M."/>
            <person name="Hume J."/>
            <person name="Jhangiani S.N."/>
            <person name="Joshi V."/>
            <person name="Khan Z.M."/>
            <person name="Jackson L."/>
            <person name="Kovar C."/>
            <person name="Kowis A."/>
            <person name="Lee S."/>
            <person name="Lewis L.R."/>
            <person name="Margolis J."/>
            <person name="Morgan M."/>
            <person name="Nazareth L.V."/>
            <person name="Nguyen N."/>
            <person name="Okwuonu G."/>
            <person name="Parker D."/>
            <person name="Richards S."/>
            <person name="Ruiz S.J."/>
            <person name="Santibanez J."/>
            <person name="Savard J."/>
            <person name="Scherer S.E."/>
            <person name="Schneider B."/>
            <person name="Sodergren E."/>
            <person name="Tautz D."/>
            <person name="Vattahil S."/>
            <person name="Villasana D."/>
            <person name="White C.S."/>
            <person name="Wright R."/>
            <person name="Park Y."/>
            <person name="Beeman R.W."/>
            <person name="Lord J."/>
            <person name="Oppert B."/>
            <person name="Lorenzen M."/>
            <person name="Brown S."/>
            <person name="Wang L."/>
            <person name="Savard J."/>
            <person name="Tautz D."/>
            <person name="Richards S."/>
            <person name="Weinstock G."/>
            <person name="Gibbs R.A."/>
            <person name="Liu Y."/>
            <person name="Worley K."/>
            <person name="Weinstock G."/>
            <person name="Elsik C.G."/>
            <person name="Reese J.T."/>
            <person name="Elhaik E."/>
            <person name="Landan G."/>
            <person name="Graur D."/>
            <person name="Arensburger P."/>
            <person name="Atkinson P."/>
            <person name="Beeman R.W."/>
            <person name="Beidler J."/>
            <person name="Brown S.J."/>
            <person name="Demuth J.P."/>
            <person name="Drury D.W."/>
            <person name="Du Y.Z."/>
            <person name="Fujiwara H."/>
            <person name="Lorenzen M."/>
            <person name="Maselli V."/>
            <person name="Osanai M."/>
            <person name="Park Y."/>
            <person name="Robertson H.M."/>
            <person name="Tu Z."/>
            <person name="Wang J.J."/>
            <person name="Wang S."/>
            <person name="Richards S."/>
            <person name="Song H."/>
            <person name="Zhang L."/>
            <person name="Sodergren E."/>
            <person name="Werner D."/>
            <person name="Stanke M."/>
            <person name="Morgenstern B."/>
            <person name="Solovyev V."/>
            <person name="Kosarev P."/>
            <person name="Brown G."/>
            <person name="Chen H.C."/>
            <person name="Ermolaeva O."/>
            <person name="Hlavina W."/>
            <person name="Kapustin Y."/>
            <person name="Kiryutin B."/>
            <person name="Kitts P."/>
            <person name="Maglott D."/>
            <person name="Pruitt K."/>
            <person name="Sapojnikov V."/>
            <person name="Souvorov A."/>
            <person name="Mackey A.J."/>
            <person name="Waterhouse R.M."/>
            <person name="Wyder S."/>
            <person name="Zdobnov E.M."/>
            <person name="Zdobnov E.M."/>
            <person name="Wyder S."/>
            <person name="Kriventseva E.V."/>
            <person name="Kadowaki T."/>
            <person name="Bork P."/>
            <person name="Aranda M."/>
            <person name="Bao R."/>
            <person name="Beermann A."/>
            <person name="Berns N."/>
            <person name="Bolognesi R."/>
            <person name="Bonneton F."/>
            <person name="Bopp D."/>
            <person name="Brown S.J."/>
            <person name="Bucher G."/>
            <person name="Butts T."/>
            <person name="Chaumot A."/>
            <person name="Denell R.E."/>
            <person name="Ferrier D.E."/>
            <person name="Friedrich M."/>
            <person name="Gordon C.M."/>
            <person name="Jindra M."/>
            <person name="Klingler M."/>
            <person name="Lan Q."/>
            <person name="Lattorff H.M."/>
            <person name="Laudet V."/>
            <person name="von Levetsow C."/>
            <person name="Liu Z."/>
            <person name="Lutz R."/>
            <person name="Lynch J.A."/>
            <person name="da Fonseca R.N."/>
            <person name="Posnien N."/>
            <person name="Reuter R."/>
            <person name="Roth S."/>
            <person name="Savard J."/>
            <person name="Schinko J.B."/>
            <person name="Schmitt C."/>
            <person name="Schoppmeier M."/>
            <person name="Schroder R."/>
            <person name="Shippy T.D."/>
            <person name="Simonnet F."/>
            <person name="Marques-Souza H."/>
            <person name="Tautz D."/>
            <person name="Tomoyasu Y."/>
            <person name="Trauner J."/>
            <person name="Van der Zee M."/>
            <person name="Vervoort M."/>
            <person name="Wittkopp N."/>
            <person name="Wimmer E.A."/>
            <person name="Yang X."/>
            <person name="Jones A.K."/>
            <person name="Sattelle D.B."/>
            <person name="Ebert P.R."/>
            <person name="Nelson D."/>
            <person name="Scott J.G."/>
            <person name="Beeman R.W."/>
            <person name="Muthukrishnan S."/>
            <person name="Kramer K.J."/>
            <person name="Arakane Y."/>
            <person name="Beeman R.W."/>
            <person name="Zhu Q."/>
            <person name="Hogenkamp D."/>
            <person name="Dixit R."/>
            <person name="Oppert B."/>
            <person name="Jiang H."/>
            <person name="Zou Z."/>
            <person name="Marshall J."/>
            <person name="Elpidina E."/>
            <person name="Vinokurov K."/>
            <person name="Oppert C."/>
            <person name="Zou Z."/>
            <person name="Evans J."/>
            <person name="Lu Z."/>
            <person name="Zhao P."/>
            <person name="Sumathipala N."/>
            <person name="Altincicek B."/>
            <person name="Vilcinskas A."/>
            <person name="Williams M."/>
            <person name="Hultmark D."/>
            <person name="Hetru C."/>
            <person name="Jiang H."/>
            <person name="Grimmelikhuijzen C.J."/>
            <person name="Hauser F."/>
            <person name="Cazzamali G."/>
            <person name="Williamson M."/>
            <person name="Park Y."/>
            <person name="Li B."/>
            <person name="Tanaka Y."/>
            <person name="Predel R."/>
            <person name="Neupert S."/>
            <person name="Schachtner J."/>
            <person name="Verleyen P."/>
            <person name="Raible F."/>
            <person name="Bork P."/>
            <person name="Friedrich M."/>
            <person name="Walden K.K."/>
            <person name="Robertson H.M."/>
            <person name="Angeli S."/>
            <person name="Foret S."/>
            <person name="Bucher G."/>
            <person name="Schuetz S."/>
            <person name="Maleszka R."/>
            <person name="Wimmer E.A."/>
            <person name="Beeman R.W."/>
            <person name="Lorenzen M."/>
            <person name="Tomoyasu Y."/>
            <person name="Miller S.C."/>
            <person name="Grossmann D."/>
            <person name="Bucher G."/>
        </authorList>
    </citation>
    <scope>NUCLEOTIDE SEQUENCE [LARGE SCALE GENOMIC DNA]</scope>
    <source>
        <strain evidence="1 2">Georgia GA2</strain>
    </source>
</reference>
<dbReference type="GO" id="GO:0071897">
    <property type="term" value="P:DNA biosynthetic process"/>
    <property type="evidence" value="ECO:0007669"/>
    <property type="project" value="UniProtKB-ARBA"/>
</dbReference>
<dbReference type="SUPFAM" id="SSF56672">
    <property type="entry name" value="DNA/RNA polymerases"/>
    <property type="match status" value="1"/>
</dbReference>
<dbReference type="InterPro" id="IPR053134">
    <property type="entry name" value="RNA-dir_DNA_polymerase"/>
</dbReference>
<dbReference type="AlphaFoldDB" id="A0A139WAI4"/>
<name>A0A139WAI4_TRICA</name>
<accession>A0A139WAI4</accession>
<proteinExistence type="predicted"/>